<dbReference type="InterPro" id="IPR036291">
    <property type="entry name" value="NAD(P)-bd_dom_sf"/>
</dbReference>
<dbReference type="InterPro" id="IPR051450">
    <property type="entry name" value="Gfo/Idh/MocA_Oxidoreductases"/>
</dbReference>
<dbReference type="PANTHER" id="PTHR43377">
    <property type="entry name" value="BILIVERDIN REDUCTASE A"/>
    <property type="match status" value="1"/>
</dbReference>
<feature type="domain" description="GFO/IDH/MocA-like oxidoreductase" evidence="2">
    <location>
        <begin position="140"/>
        <end position="247"/>
    </location>
</feature>
<name>A0AA86T6S7_9BACT</name>
<dbReference type="Gene3D" id="3.30.360.10">
    <property type="entry name" value="Dihydrodipicolinate Reductase, domain 2"/>
    <property type="match status" value="1"/>
</dbReference>
<dbReference type="KEGG" id="nti:DNFV4_03102"/>
<gene>
    <name evidence="3" type="ORF">DNFV4_03102</name>
</gene>
<dbReference type="SUPFAM" id="SSF51161">
    <property type="entry name" value="Trimeric LpxA-like enzymes"/>
    <property type="match status" value="1"/>
</dbReference>
<evidence type="ECO:0000313" key="3">
    <source>
        <dbReference type="EMBL" id="CAI4032672.1"/>
    </source>
</evidence>
<evidence type="ECO:0000313" key="4">
    <source>
        <dbReference type="Proteomes" id="UP001179121"/>
    </source>
</evidence>
<dbReference type="Pfam" id="PF00132">
    <property type="entry name" value="Hexapep"/>
    <property type="match status" value="2"/>
</dbReference>
<organism evidence="3 4">
    <name type="scientific">Nitrospira tepida</name>
    <dbReference type="NCBI Taxonomy" id="2973512"/>
    <lineage>
        <taxon>Bacteria</taxon>
        <taxon>Pseudomonadati</taxon>
        <taxon>Nitrospirota</taxon>
        <taxon>Nitrospiria</taxon>
        <taxon>Nitrospirales</taxon>
        <taxon>Nitrospiraceae</taxon>
        <taxon>Nitrospira</taxon>
    </lineage>
</organism>
<dbReference type="Gene3D" id="2.160.10.10">
    <property type="entry name" value="Hexapeptide repeat proteins"/>
    <property type="match status" value="1"/>
</dbReference>
<dbReference type="InterPro" id="IPR000683">
    <property type="entry name" value="Gfo/Idh/MocA-like_OxRdtase_N"/>
</dbReference>
<accession>A0AA86T6S7</accession>
<dbReference type="PANTHER" id="PTHR43377:SF6">
    <property type="entry name" value="GFO_IDH_MOCA-LIKE OXIDOREDUCTASE N-TERMINAL DOMAIN-CONTAINING PROTEIN"/>
    <property type="match status" value="1"/>
</dbReference>
<keyword evidence="4" id="KW-1185">Reference proteome</keyword>
<dbReference type="AlphaFoldDB" id="A0AA86T6S7"/>
<dbReference type="Pfam" id="PF01408">
    <property type="entry name" value="GFO_IDH_MocA"/>
    <property type="match status" value="1"/>
</dbReference>
<dbReference type="GO" id="GO:0000166">
    <property type="term" value="F:nucleotide binding"/>
    <property type="evidence" value="ECO:0007669"/>
    <property type="project" value="InterPro"/>
</dbReference>
<dbReference type="InterPro" id="IPR001451">
    <property type="entry name" value="Hexapep"/>
</dbReference>
<dbReference type="RefSeq" id="WP_289269394.1">
    <property type="nucleotide sequence ID" value="NZ_OX365700.1"/>
</dbReference>
<dbReference type="Pfam" id="PF22725">
    <property type="entry name" value="GFO_IDH_MocA_C3"/>
    <property type="match status" value="1"/>
</dbReference>
<dbReference type="SUPFAM" id="SSF55347">
    <property type="entry name" value="Glyceraldehyde-3-phosphate dehydrogenase-like, C-terminal domain"/>
    <property type="match status" value="1"/>
</dbReference>
<evidence type="ECO:0000259" key="2">
    <source>
        <dbReference type="Pfam" id="PF22725"/>
    </source>
</evidence>
<dbReference type="Proteomes" id="UP001179121">
    <property type="component" value="Chromosome"/>
</dbReference>
<evidence type="ECO:0000259" key="1">
    <source>
        <dbReference type="Pfam" id="PF01408"/>
    </source>
</evidence>
<protein>
    <submittedName>
        <fullName evidence="3">Oxidoreductase</fullName>
    </submittedName>
</protein>
<dbReference type="SUPFAM" id="SSF51735">
    <property type="entry name" value="NAD(P)-binding Rossmann-fold domains"/>
    <property type="match status" value="1"/>
</dbReference>
<dbReference type="Gene3D" id="3.40.50.720">
    <property type="entry name" value="NAD(P)-binding Rossmann-like Domain"/>
    <property type="match status" value="1"/>
</dbReference>
<reference evidence="3" key="1">
    <citation type="submission" date="2022-10" db="EMBL/GenBank/DDBJ databases">
        <authorList>
            <person name="Koch H."/>
        </authorList>
    </citation>
    <scope>NUCLEOTIDE SEQUENCE</scope>
    <source>
        <strain evidence="3">DNF</strain>
    </source>
</reference>
<feature type="domain" description="Gfo/Idh/MocA-like oxidoreductase N-terminal" evidence="1">
    <location>
        <begin position="15"/>
        <end position="131"/>
    </location>
</feature>
<sequence length="539" mass="59370">MQAAPPNESAARRPRIAVIGSGYWGKNLVRNMHDLQALEMICDTHDETLASLGAQYPSCRLVRAYSDVLRDKTIRGVMIATPAETHAGLVREALLAGKDVFVEKPLCLSVSEGRALVDLARHQNCILMVGHLLWYHPAVLRIQQLIGDGELGRIQYLYSNRLNLGKIRREENILWSFAPHDLSVILGLVKEMPDTVQAQGGNFLHPGIADVTTSLLSFKSGIRAHIFVSWLHPYKEQKLVVVGDRKMAVFDDTEKKDKLLLYPHSIDWKDNFPVPTKAEAQTVALDLREPLRTECEHFLDCIETRKTPRTDGEEGLRVLAVLQQCQEALERKQPPAPAAKAKPAYFAHASAFIDEGVDIGEGTSIWHTSHILKGTTIGRNCKIGQNVVVGPNVKVGEGVKIQNNVSVYEGVTLEDYVFCGPSMVFTNVFNPRSEIPRMNELRPTLVKRGATLGANCTIICGTTIGRYALVGAGAVVTREVPDHALVVGSPARVKGWMCRCGVKLRLKAGRAICEACRSVFRKTPHGVVPVSANAKHGER</sequence>
<dbReference type="InterPro" id="IPR011004">
    <property type="entry name" value="Trimer_LpxA-like_sf"/>
</dbReference>
<dbReference type="EMBL" id="OX365700">
    <property type="protein sequence ID" value="CAI4032672.1"/>
    <property type="molecule type" value="Genomic_DNA"/>
</dbReference>
<dbReference type="CDD" id="cd03358">
    <property type="entry name" value="LbH_WxcM_N_like"/>
    <property type="match status" value="1"/>
</dbReference>
<dbReference type="InterPro" id="IPR055170">
    <property type="entry name" value="GFO_IDH_MocA-like_dom"/>
</dbReference>
<proteinExistence type="predicted"/>